<evidence type="ECO:0000313" key="2">
    <source>
        <dbReference type="Proteomes" id="UP000327493"/>
    </source>
</evidence>
<gene>
    <name evidence="1" type="ORF">FQN60_006417</name>
</gene>
<dbReference type="EMBL" id="VOFY01000019">
    <property type="protein sequence ID" value="KAA8582746.1"/>
    <property type="molecule type" value="Genomic_DNA"/>
</dbReference>
<reference evidence="1 2" key="1">
    <citation type="submission" date="2019-08" db="EMBL/GenBank/DDBJ databases">
        <title>A chromosome-level genome assembly, high-density linkage maps, and genome scans reveal the genomic architecture of hybrid incompatibilities underlying speciation via character displacement in darters (Percidae: Etheostominae).</title>
        <authorList>
            <person name="Moran R.L."/>
            <person name="Catchen J.M."/>
            <person name="Fuller R.C."/>
        </authorList>
    </citation>
    <scope>NUCLEOTIDE SEQUENCE [LARGE SCALE GENOMIC DNA]</scope>
    <source>
        <strain evidence="1">EspeVRDwgs_2016</strain>
        <tissue evidence="1">Muscle</tissue>
    </source>
</reference>
<comment type="caution">
    <text evidence="1">The sequence shown here is derived from an EMBL/GenBank/DDBJ whole genome shotgun (WGS) entry which is preliminary data.</text>
</comment>
<proteinExistence type="predicted"/>
<accession>A0A5J5CQ45</accession>
<sequence length="64" mass="7010">MIHMSYICMCNYSGCMTLNLSLLSFLKEKTTVCSIFPPPRTNATTVVSGEMFMLPGPSPTTDLS</sequence>
<evidence type="ECO:0000313" key="1">
    <source>
        <dbReference type="EMBL" id="KAA8582746.1"/>
    </source>
</evidence>
<protein>
    <submittedName>
        <fullName evidence="1">Uncharacterized protein</fullName>
    </submittedName>
</protein>
<organism evidence="1 2">
    <name type="scientific">Etheostoma spectabile</name>
    <name type="common">orangethroat darter</name>
    <dbReference type="NCBI Taxonomy" id="54343"/>
    <lineage>
        <taxon>Eukaryota</taxon>
        <taxon>Metazoa</taxon>
        <taxon>Chordata</taxon>
        <taxon>Craniata</taxon>
        <taxon>Vertebrata</taxon>
        <taxon>Euteleostomi</taxon>
        <taxon>Actinopterygii</taxon>
        <taxon>Neopterygii</taxon>
        <taxon>Teleostei</taxon>
        <taxon>Neoteleostei</taxon>
        <taxon>Acanthomorphata</taxon>
        <taxon>Eupercaria</taxon>
        <taxon>Perciformes</taxon>
        <taxon>Percoidei</taxon>
        <taxon>Percidae</taxon>
        <taxon>Etheostomatinae</taxon>
        <taxon>Etheostoma</taxon>
    </lineage>
</organism>
<feature type="non-terminal residue" evidence="1">
    <location>
        <position position="64"/>
    </location>
</feature>
<dbReference type="Proteomes" id="UP000327493">
    <property type="component" value="Chromosome 19"/>
</dbReference>
<keyword evidence="2" id="KW-1185">Reference proteome</keyword>
<dbReference type="AlphaFoldDB" id="A0A5J5CQ45"/>
<name>A0A5J5CQ45_9PERO</name>